<name>A0A0Q2LJ78_MYCGO</name>
<dbReference type="InterPro" id="IPR025701">
    <property type="entry name" value="UBQ-conjugat_E2_E"/>
</dbReference>
<proteinExistence type="predicted"/>
<gene>
    <name evidence="1" type="ORF">AO501_29130</name>
</gene>
<dbReference type="Pfam" id="PF14462">
    <property type="entry name" value="Prok-E2_E"/>
    <property type="match status" value="1"/>
</dbReference>
<organism evidence="1 2">
    <name type="scientific">Mycobacterium gordonae</name>
    <dbReference type="NCBI Taxonomy" id="1778"/>
    <lineage>
        <taxon>Bacteria</taxon>
        <taxon>Bacillati</taxon>
        <taxon>Actinomycetota</taxon>
        <taxon>Actinomycetes</taxon>
        <taxon>Mycobacteriales</taxon>
        <taxon>Mycobacteriaceae</taxon>
        <taxon>Mycobacterium</taxon>
    </lineage>
</organism>
<reference evidence="1 2" key="1">
    <citation type="submission" date="2015-10" db="EMBL/GenBank/DDBJ databases">
        <title>Mycobacterium gordonae draft genome assembly.</title>
        <authorList>
            <person name="Ustinova V."/>
            <person name="Smirnova T."/>
            <person name="Blagodatskikh K."/>
            <person name="Varlamov D."/>
            <person name="Larionova E."/>
            <person name="Chernousova L."/>
        </authorList>
    </citation>
    <scope>NUCLEOTIDE SEQUENCE [LARGE SCALE GENOMIC DNA]</scope>
    <source>
        <strain evidence="1 2">CTRI 14-8773</strain>
    </source>
</reference>
<sequence>MTLTQNLRVRLEQEQPLLLRAYPTARINFETLVVVLPDYPLPTGWSHIATDVLFAIPPNYPVGQPDNVCARPDLTLQGGGAPGNNQGLQVHDGRQWLQFSYHLEPGDWHPSADPATGSNLAEYLAGALTRFHETS</sequence>
<comment type="caution">
    <text evidence="1">The sequence shown here is derived from an EMBL/GenBank/DDBJ whole genome shotgun (WGS) entry which is preliminary data.</text>
</comment>
<protein>
    <submittedName>
        <fullName evidence="1">Uncharacterized protein</fullName>
    </submittedName>
</protein>
<evidence type="ECO:0000313" key="1">
    <source>
        <dbReference type="EMBL" id="KQH76289.1"/>
    </source>
</evidence>
<evidence type="ECO:0000313" key="2">
    <source>
        <dbReference type="Proteomes" id="UP000051677"/>
    </source>
</evidence>
<dbReference type="RefSeq" id="WP_055580771.1">
    <property type="nucleotide sequence ID" value="NZ_LKTM01000354.1"/>
</dbReference>
<dbReference type="Proteomes" id="UP000051677">
    <property type="component" value="Unassembled WGS sequence"/>
</dbReference>
<dbReference type="EMBL" id="LKTM01000354">
    <property type="protein sequence ID" value="KQH76289.1"/>
    <property type="molecule type" value="Genomic_DNA"/>
</dbReference>
<dbReference type="AlphaFoldDB" id="A0A0Q2LJ78"/>
<accession>A0A0Q2LJ78</accession>